<dbReference type="Proteomes" id="UP000288388">
    <property type="component" value="Unassembled WGS sequence"/>
</dbReference>
<feature type="transmembrane region" description="Helical" evidence="2">
    <location>
        <begin position="20"/>
        <end position="45"/>
    </location>
</feature>
<reference evidence="4 6" key="2">
    <citation type="submission" date="2018-12" db="EMBL/GenBank/DDBJ databases">
        <title>A novel vanA-carrying plasmid in a clinical isolate of Enterococcus avium.</title>
        <authorList>
            <person name="Bernasconi O.J."/>
            <person name="Luzzaro F."/>
            <person name="Endimiani A."/>
        </authorList>
    </citation>
    <scope>NUCLEOTIDE SEQUENCE [LARGE SCALE GENOMIC DNA]</scope>
    <source>
        <strain evidence="4 6">LC0559/18</strain>
    </source>
</reference>
<keyword evidence="2" id="KW-0472">Membrane</keyword>
<dbReference type="EMBL" id="RYZS01000002">
    <property type="protein sequence ID" value="RVU92733.1"/>
    <property type="molecule type" value="Genomic_DNA"/>
</dbReference>
<keyword evidence="2" id="KW-1133">Transmembrane helix</keyword>
<evidence type="ECO:0000313" key="4">
    <source>
        <dbReference type="EMBL" id="RVU92733.1"/>
    </source>
</evidence>
<feature type="transmembrane region" description="Helical" evidence="2">
    <location>
        <begin position="88"/>
        <end position="109"/>
    </location>
</feature>
<organism evidence="4 6">
    <name type="scientific">Enterococcus avium</name>
    <name type="common">Streptococcus avium</name>
    <dbReference type="NCBI Taxonomy" id="33945"/>
    <lineage>
        <taxon>Bacteria</taxon>
        <taxon>Bacillati</taxon>
        <taxon>Bacillota</taxon>
        <taxon>Bacilli</taxon>
        <taxon>Lactobacillales</taxon>
        <taxon>Enterococcaceae</taxon>
        <taxon>Enterococcus</taxon>
    </lineage>
</organism>
<reference evidence="3" key="3">
    <citation type="submission" date="2023-03" db="EMBL/GenBank/DDBJ databases">
        <authorList>
            <person name="Shen W."/>
            <person name="Cai J."/>
        </authorList>
    </citation>
    <scope>NUCLEOTIDE SEQUENCE</scope>
    <source>
        <strain evidence="3">P33-2</strain>
    </source>
</reference>
<feature type="region of interest" description="Disordered" evidence="1">
    <location>
        <begin position="115"/>
        <end position="140"/>
    </location>
</feature>
<keyword evidence="2" id="KW-0812">Transmembrane</keyword>
<gene>
    <name evidence="5" type="ORF">AUF17_16190</name>
    <name evidence="4" type="ORF">EK398_19800</name>
    <name evidence="3" type="ORF">P7D43_21100</name>
</gene>
<evidence type="ECO:0000313" key="7">
    <source>
        <dbReference type="Proteomes" id="UP000316316"/>
    </source>
</evidence>
<dbReference type="Pfam" id="PF21846">
    <property type="entry name" value="DUF6905"/>
    <property type="match status" value="1"/>
</dbReference>
<comment type="caution">
    <text evidence="4">The sequence shown here is derived from an EMBL/GenBank/DDBJ whole genome shotgun (WGS) entry which is preliminary data.</text>
</comment>
<proteinExistence type="predicted"/>
<dbReference type="EMBL" id="JARPWH010000143">
    <property type="protein sequence ID" value="MDT2404870.1"/>
    <property type="molecule type" value="Genomic_DNA"/>
</dbReference>
<dbReference type="Proteomes" id="UP001260773">
    <property type="component" value="Unassembled WGS sequence"/>
</dbReference>
<evidence type="ECO:0000256" key="1">
    <source>
        <dbReference type="SAM" id="MobiDB-lite"/>
    </source>
</evidence>
<dbReference type="InterPro" id="IPR054200">
    <property type="entry name" value="DUF6905"/>
</dbReference>
<dbReference type="GeneID" id="69571180"/>
<evidence type="ECO:0000313" key="5">
    <source>
        <dbReference type="EMBL" id="TRZ28270.1"/>
    </source>
</evidence>
<reference evidence="5 7" key="1">
    <citation type="submission" date="2017-10" db="EMBL/GenBank/DDBJ databases">
        <title>FDA dAtabase for Regulatory Grade micrObial Sequences (FDA-ARGOS): Supporting development and validation of Infectious Disease Dx tests.</title>
        <authorList>
            <person name="Campos J."/>
            <person name="Goldberg B."/>
            <person name="Tallon L.J."/>
            <person name="Sadzewicz L."/>
            <person name="Sengamalay N."/>
            <person name="Ott S."/>
            <person name="Godinez A."/>
            <person name="Nagaraj S."/>
            <person name="Vyas G."/>
            <person name="Aluvathingal J."/>
            <person name="Nadendla S."/>
            <person name="Geyer C."/>
            <person name="Nandy P."/>
            <person name="Hobson J."/>
            <person name="Sichtig H."/>
        </authorList>
    </citation>
    <scope>NUCLEOTIDE SEQUENCE [LARGE SCALE GENOMIC DNA]</scope>
    <source>
        <strain evidence="5 7">FDAARGOS_185</strain>
    </source>
</reference>
<accession>A0A2N8PUF1</accession>
<evidence type="ECO:0000313" key="6">
    <source>
        <dbReference type="Proteomes" id="UP000288388"/>
    </source>
</evidence>
<dbReference type="EMBL" id="PDXQ01000002">
    <property type="protein sequence ID" value="TRZ28270.1"/>
    <property type="molecule type" value="Genomic_DNA"/>
</dbReference>
<dbReference type="RefSeq" id="WP_016178060.1">
    <property type="nucleotide sequence ID" value="NZ_CAAKNX010000050.1"/>
</dbReference>
<sequence>MKFLRSMVGYTIAGTIVMSVWNELGSFGIFGGYLAAGIIIGPMWFMNHYLNLTGNEDDAAFVDMGLAIGICGIARDTFMQGSSVLTDALPTIALVIVGAVIGGIVAAAFEKSVAKEEQRDEKAPEPGMTEKELDRLVGEE</sequence>
<dbReference type="Proteomes" id="UP000316316">
    <property type="component" value="Unassembled WGS sequence"/>
</dbReference>
<evidence type="ECO:0000313" key="3">
    <source>
        <dbReference type="EMBL" id="MDT2404870.1"/>
    </source>
</evidence>
<protein>
    <submittedName>
        <fullName evidence="4">Uncharacterized protein</fullName>
    </submittedName>
</protein>
<evidence type="ECO:0000256" key="2">
    <source>
        <dbReference type="SAM" id="Phobius"/>
    </source>
</evidence>
<name>A0A2N8PUF1_ENTAV</name>
<dbReference type="AlphaFoldDB" id="A0A2N8PUF1"/>